<gene>
    <name evidence="1" type="ORF">ATTO_14630</name>
</gene>
<evidence type="ECO:0000313" key="1">
    <source>
        <dbReference type="EMBL" id="BDC91591.1"/>
    </source>
</evidence>
<accession>A0AAU9CPN7</accession>
<evidence type="ECO:0000313" key="2">
    <source>
        <dbReference type="Proteomes" id="UP001431186"/>
    </source>
</evidence>
<organism evidence="1 2">
    <name type="scientific">Leptogranulimonas caecicola</name>
    <dbReference type="NCBI Taxonomy" id="2894156"/>
    <lineage>
        <taxon>Bacteria</taxon>
        <taxon>Bacillati</taxon>
        <taxon>Actinomycetota</taxon>
        <taxon>Coriobacteriia</taxon>
        <taxon>Coriobacteriales</taxon>
        <taxon>Kribbibacteriaceae</taxon>
        <taxon>Leptogranulimonas</taxon>
    </lineage>
</organism>
<dbReference type="Proteomes" id="UP001431186">
    <property type="component" value="Chromosome"/>
</dbReference>
<dbReference type="KEGG" id="lcal:ATTO_14630"/>
<reference evidence="1" key="1">
    <citation type="submission" date="2021-11" db="EMBL/GenBank/DDBJ databases">
        <title>Complete genome sequence of Atopobiaceae bacterium TOC12.</title>
        <authorList>
            <person name="Morinaga K."/>
            <person name="Kusada H."/>
            <person name="Tamaki H."/>
        </authorList>
    </citation>
    <scope>NUCLEOTIDE SEQUENCE</scope>
    <source>
        <strain evidence="1">TOC12</strain>
    </source>
</reference>
<keyword evidence="2" id="KW-1185">Reference proteome</keyword>
<sequence length="106" mass="12074">MKAQALEMVEELDDETVDKIANSNRKEVMTVLLNGADSWSKYSYGGCALIYDPEICERYSTPSEIKRTKCGEKRPNAREEWLDVQARECAQAAWLTFGALRHIISE</sequence>
<dbReference type="AlphaFoldDB" id="A0AAU9CPN7"/>
<dbReference type="EMBL" id="AP025285">
    <property type="protein sequence ID" value="BDC91591.1"/>
    <property type="molecule type" value="Genomic_DNA"/>
</dbReference>
<proteinExistence type="predicted"/>
<name>A0AAU9CPN7_9ACTN</name>
<protein>
    <submittedName>
        <fullName evidence="1">Uncharacterized protein</fullName>
    </submittedName>
</protein>